<feature type="signal peptide" evidence="2">
    <location>
        <begin position="1"/>
        <end position="25"/>
    </location>
</feature>
<evidence type="ECO:0000313" key="3">
    <source>
        <dbReference type="EMBL" id="TNM42025.1"/>
    </source>
</evidence>
<sequence>MTPFKRPLAAAGAAVLLGLTLSACGGGGHPTDASKKEFCGGVEDVITTTNSVEGDEPTEAEWKKLQEAYGDLGDIGTPKGISDTERNGFEVIVDAITDLDYDEAKKSFGDKDGEDNIPGVSKDDEKDADKFFDYLTETCADQLGG</sequence>
<dbReference type="PROSITE" id="PS51257">
    <property type="entry name" value="PROKAR_LIPOPROTEIN"/>
    <property type="match status" value="1"/>
</dbReference>
<accession>A0A5C4W3L6</accession>
<dbReference type="Proteomes" id="UP000313231">
    <property type="component" value="Unassembled WGS sequence"/>
</dbReference>
<name>A0A5C4W3L6_9ACTN</name>
<feature type="region of interest" description="Disordered" evidence="1">
    <location>
        <begin position="105"/>
        <end position="125"/>
    </location>
</feature>
<protein>
    <recommendedName>
        <fullName evidence="5">Lipoprotein</fullName>
    </recommendedName>
</protein>
<keyword evidence="4" id="KW-1185">Reference proteome</keyword>
<evidence type="ECO:0000256" key="2">
    <source>
        <dbReference type="SAM" id="SignalP"/>
    </source>
</evidence>
<evidence type="ECO:0000256" key="1">
    <source>
        <dbReference type="SAM" id="MobiDB-lite"/>
    </source>
</evidence>
<evidence type="ECO:0008006" key="5">
    <source>
        <dbReference type="Google" id="ProtNLM"/>
    </source>
</evidence>
<reference evidence="3 4" key="1">
    <citation type="journal article" date="2016" name="Int. J. Syst. Evol. Microbiol.">
        <title>Nocardioides albidus sp. nov., an actinobacterium isolated from garden soil.</title>
        <authorList>
            <person name="Singh H."/>
            <person name="Du J."/>
            <person name="Trinh H."/>
            <person name="Won K."/>
            <person name="Yang J.E."/>
            <person name="Yin C."/>
            <person name="Kook M."/>
            <person name="Yi T.H."/>
        </authorList>
    </citation>
    <scope>NUCLEOTIDE SEQUENCE [LARGE SCALE GENOMIC DNA]</scope>
    <source>
        <strain evidence="3 4">CCTCC AB 2015297</strain>
    </source>
</reference>
<dbReference type="RefSeq" id="WP_139622465.1">
    <property type="nucleotide sequence ID" value="NZ_VDMP01000021.1"/>
</dbReference>
<dbReference type="OrthoDB" id="3786712at2"/>
<proteinExistence type="predicted"/>
<keyword evidence="2" id="KW-0732">Signal</keyword>
<gene>
    <name evidence="3" type="ORF">FHP29_08670</name>
</gene>
<evidence type="ECO:0000313" key="4">
    <source>
        <dbReference type="Proteomes" id="UP000313231"/>
    </source>
</evidence>
<comment type="caution">
    <text evidence="3">The sequence shown here is derived from an EMBL/GenBank/DDBJ whole genome shotgun (WGS) entry which is preliminary data.</text>
</comment>
<feature type="chain" id="PRO_5039364388" description="Lipoprotein" evidence="2">
    <location>
        <begin position="26"/>
        <end position="145"/>
    </location>
</feature>
<organism evidence="3 4">
    <name type="scientific">Nocardioides albidus</name>
    <dbReference type="NCBI Taxonomy" id="1517589"/>
    <lineage>
        <taxon>Bacteria</taxon>
        <taxon>Bacillati</taxon>
        <taxon>Actinomycetota</taxon>
        <taxon>Actinomycetes</taxon>
        <taxon>Propionibacteriales</taxon>
        <taxon>Nocardioidaceae</taxon>
        <taxon>Nocardioides</taxon>
    </lineage>
</organism>
<dbReference type="EMBL" id="VDMP01000021">
    <property type="protein sequence ID" value="TNM42025.1"/>
    <property type="molecule type" value="Genomic_DNA"/>
</dbReference>
<dbReference type="AlphaFoldDB" id="A0A5C4W3L6"/>